<dbReference type="Pfam" id="PF04851">
    <property type="entry name" value="ResIII"/>
    <property type="match status" value="1"/>
</dbReference>
<feature type="domain" description="Helicase/UvrB N-terminal" evidence="1">
    <location>
        <begin position="48"/>
        <end position="147"/>
    </location>
</feature>
<dbReference type="GO" id="GO:0005524">
    <property type="term" value="F:ATP binding"/>
    <property type="evidence" value="ECO:0007669"/>
    <property type="project" value="InterPro"/>
</dbReference>
<dbReference type="GO" id="GO:0016787">
    <property type="term" value="F:hydrolase activity"/>
    <property type="evidence" value="ECO:0007669"/>
    <property type="project" value="InterPro"/>
</dbReference>
<comment type="caution">
    <text evidence="2">The sequence shown here is derived from an EMBL/GenBank/DDBJ whole genome shotgun (WGS) entry which is preliminary data.</text>
</comment>
<organism evidence="2">
    <name type="scientific">Desulfobacca acetoxidans</name>
    <dbReference type="NCBI Taxonomy" id="60893"/>
    <lineage>
        <taxon>Bacteria</taxon>
        <taxon>Pseudomonadati</taxon>
        <taxon>Thermodesulfobacteriota</taxon>
        <taxon>Desulfobaccia</taxon>
        <taxon>Desulfobaccales</taxon>
        <taxon>Desulfobaccaceae</taxon>
        <taxon>Desulfobacca</taxon>
    </lineage>
</organism>
<dbReference type="InterPro" id="IPR027417">
    <property type="entry name" value="P-loop_NTPase"/>
</dbReference>
<dbReference type="InterPro" id="IPR006935">
    <property type="entry name" value="Helicase/UvrB_N"/>
</dbReference>
<protein>
    <recommendedName>
        <fullName evidence="1">Helicase/UvrB N-terminal domain-containing protein</fullName>
    </recommendedName>
</protein>
<name>A0A7V6DPR9_9BACT</name>
<reference evidence="2" key="1">
    <citation type="journal article" date="2020" name="mSystems">
        <title>Genome- and Community-Level Interaction Insights into Carbon Utilization and Element Cycling Functions of Hydrothermarchaeota in Hydrothermal Sediment.</title>
        <authorList>
            <person name="Zhou Z."/>
            <person name="Liu Y."/>
            <person name="Xu W."/>
            <person name="Pan J."/>
            <person name="Luo Z.H."/>
            <person name="Li M."/>
        </authorList>
    </citation>
    <scope>NUCLEOTIDE SEQUENCE [LARGE SCALE GENOMIC DNA]</scope>
    <source>
        <strain evidence="2">SpSt-767</strain>
    </source>
</reference>
<dbReference type="AlphaFoldDB" id="A0A7V6DPR9"/>
<gene>
    <name evidence="2" type="ORF">ENV52_07130</name>
</gene>
<dbReference type="GO" id="GO:0003677">
    <property type="term" value="F:DNA binding"/>
    <property type="evidence" value="ECO:0007669"/>
    <property type="project" value="InterPro"/>
</dbReference>
<evidence type="ECO:0000259" key="1">
    <source>
        <dbReference type="Pfam" id="PF04851"/>
    </source>
</evidence>
<sequence length="161" mass="18512">MARQARLRKAVKLNLSEHTLEVNEKRCDLEAFDFREREDWVKQLTGSRTYQYEAIKRTLIYLWGDIYKNVNELARENFRKKDSIQRRFLSEDNFLGHLPLPGKLSGVIHLATGTGKSYLIFAIAYLSVVMKKIKRVLVLGPSSTVIEAGLRPKAATPVCSW</sequence>
<proteinExistence type="predicted"/>
<dbReference type="SUPFAM" id="SSF52540">
    <property type="entry name" value="P-loop containing nucleoside triphosphate hydrolases"/>
    <property type="match status" value="1"/>
</dbReference>
<accession>A0A7V6DPR9</accession>
<evidence type="ECO:0000313" key="2">
    <source>
        <dbReference type="EMBL" id="HHS29456.1"/>
    </source>
</evidence>
<dbReference type="EMBL" id="DTGR01000115">
    <property type="protein sequence ID" value="HHS29456.1"/>
    <property type="molecule type" value="Genomic_DNA"/>
</dbReference>